<evidence type="ECO:0000313" key="10">
    <source>
        <dbReference type="EMBL" id="MFD1042646.1"/>
    </source>
</evidence>
<dbReference type="SUPFAM" id="SSF52402">
    <property type="entry name" value="Adenine nucleotide alpha hydrolases-like"/>
    <property type="match status" value="1"/>
</dbReference>
<organism evidence="10 11">
    <name type="scientific">Pseudoxanthomonas kaohsiungensis</name>
    <dbReference type="NCBI Taxonomy" id="283923"/>
    <lineage>
        <taxon>Bacteria</taxon>
        <taxon>Pseudomonadati</taxon>
        <taxon>Pseudomonadota</taxon>
        <taxon>Gammaproteobacteria</taxon>
        <taxon>Lysobacterales</taxon>
        <taxon>Lysobacteraceae</taxon>
        <taxon>Pseudoxanthomonas</taxon>
    </lineage>
</organism>
<evidence type="ECO:0000259" key="9">
    <source>
        <dbReference type="SMART" id="SM00977"/>
    </source>
</evidence>
<dbReference type="Proteomes" id="UP001597033">
    <property type="component" value="Unassembled WGS sequence"/>
</dbReference>
<dbReference type="Gene3D" id="1.20.59.20">
    <property type="match status" value="1"/>
</dbReference>
<comment type="domain">
    <text evidence="8">The N-terminal region contains the highly conserved SGGXDS motif, predicted to be a P-loop motif involved in ATP binding.</text>
</comment>
<dbReference type="EC" id="6.3.4.19" evidence="8"/>
<evidence type="ECO:0000256" key="4">
    <source>
        <dbReference type="ARBA" id="ARBA00022694"/>
    </source>
</evidence>
<feature type="domain" description="Lysidine-tRNA(Ile) synthetase C-terminal" evidence="9">
    <location>
        <begin position="363"/>
        <end position="437"/>
    </location>
</feature>
<evidence type="ECO:0000256" key="2">
    <source>
        <dbReference type="ARBA" id="ARBA00022490"/>
    </source>
</evidence>
<dbReference type="Gene3D" id="3.40.50.620">
    <property type="entry name" value="HUPs"/>
    <property type="match status" value="1"/>
</dbReference>
<comment type="similarity">
    <text evidence="8">Belongs to the tRNA(Ile)-lysidine synthase family.</text>
</comment>
<keyword evidence="4 8" id="KW-0819">tRNA processing</keyword>
<comment type="function">
    <text evidence="8">Ligates lysine onto the cytidine present at position 34 of the AUA codon-specific tRNA(Ile) that contains the anticodon CAU, in an ATP-dependent manner. Cytidine is converted to lysidine, thus changing the amino acid specificity of the tRNA from methionine to isoleucine.</text>
</comment>
<dbReference type="NCBIfam" id="TIGR02432">
    <property type="entry name" value="lysidine_TilS_N"/>
    <property type="match status" value="1"/>
</dbReference>
<protein>
    <recommendedName>
        <fullName evidence="8">tRNA(Ile)-lysidine synthase</fullName>
        <ecNumber evidence="8">6.3.4.19</ecNumber>
    </recommendedName>
    <alternativeName>
        <fullName evidence="8">tRNA(Ile)-2-lysyl-cytidine synthase</fullName>
    </alternativeName>
    <alternativeName>
        <fullName evidence="8">tRNA(Ile)-lysidine synthetase</fullName>
    </alternativeName>
</protein>
<dbReference type="InterPro" id="IPR012094">
    <property type="entry name" value="tRNA_Ile_lys_synt"/>
</dbReference>
<dbReference type="SMART" id="SM00977">
    <property type="entry name" value="TilS_C"/>
    <property type="match status" value="1"/>
</dbReference>
<reference evidence="11" key="1">
    <citation type="journal article" date="2019" name="Int. J. Syst. Evol. Microbiol.">
        <title>The Global Catalogue of Microorganisms (GCM) 10K type strain sequencing project: providing services to taxonomists for standard genome sequencing and annotation.</title>
        <authorList>
            <consortium name="The Broad Institute Genomics Platform"/>
            <consortium name="The Broad Institute Genome Sequencing Center for Infectious Disease"/>
            <person name="Wu L."/>
            <person name="Ma J."/>
        </authorList>
    </citation>
    <scope>NUCLEOTIDE SEQUENCE [LARGE SCALE GENOMIC DNA]</scope>
    <source>
        <strain evidence="11">CCUG 55854</strain>
    </source>
</reference>
<keyword evidence="2 8" id="KW-0963">Cytoplasm</keyword>
<dbReference type="SUPFAM" id="SSF82829">
    <property type="entry name" value="MesJ substrate recognition domain-like"/>
    <property type="match status" value="1"/>
</dbReference>
<name>A0ABW3LW08_9GAMM</name>
<evidence type="ECO:0000256" key="7">
    <source>
        <dbReference type="ARBA" id="ARBA00048539"/>
    </source>
</evidence>
<dbReference type="PANTHER" id="PTHR43033:SF1">
    <property type="entry name" value="TRNA(ILE)-LYSIDINE SYNTHASE-RELATED"/>
    <property type="match status" value="1"/>
</dbReference>
<evidence type="ECO:0000313" key="11">
    <source>
        <dbReference type="Proteomes" id="UP001597033"/>
    </source>
</evidence>
<dbReference type="InterPro" id="IPR014729">
    <property type="entry name" value="Rossmann-like_a/b/a_fold"/>
</dbReference>
<dbReference type="Pfam" id="PF01171">
    <property type="entry name" value="ATP_bind_3"/>
    <property type="match status" value="1"/>
</dbReference>
<evidence type="ECO:0000256" key="5">
    <source>
        <dbReference type="ARBA" id="ARBA00022741"/>
    </source>
</evidence>
<accession>A0ABW3LW08</accession>
<evidence type="ECO:0000256" key="6">
    <source>
        <dbReference type="ARBA" id="ARBA00022840"/>
    </source>
</evidence>
<evidence type="ECO:0000256" key="1">
    <source>
        <dbReference type="ARBA" id="ARBA00004496"/>
    </source>
</evidence>
<proteinExistence type="inferred from homology"/>
<dbReference type="InterPro" id="IPR011063">
    <property type="entry name" value="TilS/TtcA_N"/>
</dbReference>
<keyword evidence="3 8" id="KW-0436">Ligase</keyword>
<dbReference type="EMBL" id="JBHTKN010000006">
    <property type="protein sequence ID" value="MFD1042646.1"/>
    <property type="molecule type" value="Genomic_DNA"/>
</dbReference>
<dbReference type="Pfam" id="PF11734">
    <property type="entry name" value="TilS_C"/>
    <property type="match status" value="1"/>
</dbReference>
<dbReference type="HAMAP" id="MF_01161">
    <property type="entry name" value="tRNA_Ile_lys_synt"/>
    <property type="match status" value="1"/>
</dbReference>
<dbReference type="Pfam" id="PF09179">
    <property type="entry name" value="TilS"/>
    <property type="match status" value="1"/>
</dbReference>
<dbReference type="InterPro" id="IPR015262">
    <property type="entry name" value="tRNA_Ile_lys_synt_subst-bd"/>
</dbReference>
<dbReference type="RefSeq" id="WP_162376619.1">
    <property type="nucleotide sequence ID" value="NZ_JBHTKN010000006.1"/>
</dbReference>
<feature type="binding site" evidence="8">
    <location>
        <begin position="27"/>
        <end position="32"/>
    </location>
    <ligand>
        <name>ATP</name>
        <dbReference type="ChEBI" id="CHEBI:30616"/>
    </ligand>
</feature>
<dbReference type="CDD" id="cd01992">
    <property type="entry name" value="TilS_N"/>
    <property type="match status" value="1"/>
</dbReference>
<sequence length="441" mass="47774">MNTADARPLALPALPVETAGALVVGYSGGLDSTVLLHRLAAEPAMRARGLRAVHVHHGLQAAADAWANHCEQQAGALGVPLQVLRVAVPRDGGSGPEAAAREARYAALTSTMAPGEVLATAHHRDDQAETFLLRALRASGPEGLGAMRPLRQLGPGWHWRPLLALPRGALQAYAQDHGLAWIDDPSNAVADADRNFLRLQVLPLLQERWPHAAASLARSAALCAQADALLADEDAALLRMHAGDDPRTLRVPALMALPAARRARLLRHWIRTLELPPLPAHGVERIEGELLHARADADARFAWAGARVLRWRDFLHADTLRAPLSPGWETEWDGRTPLALPDGGRLLLRDDHGTATGGFDAPLRVHARRGGERIVLPGRSHSHLLKHVLQERGVAPWRRAHLPLLSAADGRLLAAGDIAWADDMARWLHARGWHLAWQPPA</sequence>
<dbReference type="InterPro" id="IPR012796">
    <property type="entry name" value="Lysidine-tRNA-synth_C"/>
</dbReference>
<keyword evidence="11" id="KW-1185">Reference proteome</keyword>
<keyword evidence="6 8" id="KW-0067">ATP-binding</keyword>
<dbReference type="PANTHER" id="PTHR43033">
    <property type="entry name" value="TRNA(ILE)-LYSIDINE SYNTHASE-RELATED"/>
    <property type="match status" value="1"/>
</dbReference>
<gene>
    <name evidence="8 10" type="primary">tilS</name>
    <name evidence="10" type="ORF">ACFQ2N_09835</name>
</gene>
<keyword evidence="5 8" id="KW-0547">Nucleotide-binding</keyword>
<dbReference type="SUPFAM" id="SSF56037">
    <property type="entry name" value="PheT/TilS domain"/>
    <property type="match status" value="1"/>
</dbReference>
<evidence type="ECO:0000256" key="8">
    <source>
        <dbReference type="HAMAP-Rule" id="MF_01161"/>
    </source>
</evidence>
<comment type="caution">
    <text evidence="10">The sequence shown here is derived from an EMBL/GenBank/DDBJ whole genome shotgun (WGS) entry which is preliminary data.</text>
</comment>
<dbReference type="InterPro" id="IPR012795">
    <property type="entry name" value="tRNA_Ile_lys_synt_N"/>
</dbReference>
<dbReference type="GO" id="GO:0032267">
    <property type="term" value="F:tRNA(Ile)-lysidine synthase activity"/>
    <property type="evidence" value="ECO:0007669"/>
    <property type="project" value="UniProtKB-EC"/>
</dbReference>
<comment type="catalytic activity">
    <reaction evidence="7 8">
        <text>cytidine(34) in tRNA(Ile2) + L-lysine + ATP = lysidine(34) in tRNA(Ile2) + AMP + diphosphate + H(+)</text>
        <dbReference type="Rhea" id="RHEA:43744"/>
        <dbReference type="Rhea" id="RHEA-COMP:10625"/>
        <dbReference type="Rhea" id="RHEA-COMP:10670"/>
        <dbReference type="ChEBI" id="CHEBI:15378"/>
        <dbReference type="ChEBI" id="CHEBI:30616"/>
        <dbReference type="ChEBI" id="CHEBI:32551"/>
        <dbReference type="ChEBI" id="CHEBI:33019"/>
        <dbReference type="ChEBI" id="CHEBI:82748"/>
        <dbReference type="ChEBI" id="CHEBI:83665"/>
        <dbReference type="ChEBI" id="CHEBI:456215"/>
        <dbReference type="EC" id="6.3.4.19"/>
    </reaction>
</comment>
<dbReference type="NCBIfam" id="TIGR02433">
    <property type="entry name" value="lysidine_TilS_C"/>
    <property type="match status" value="1"/>
</dbReference>
<evidence type="ECO:0000256" key="3">
    <source>
        <dbReference type="ARBA" id="ARBA00022598"/>
    </source>
</evidence>
<comment type="subcellular location">
    <subcellularLocation>
        <location evidence="1 8">Cytoplasm</location>
    </subcellularLocation>
</comment>